<comment type="caution">
    <text evidence="1">The sequence shown here is derived from an EMBL/GenBank/DDBJ whole genome shotgun (WGS) entry which is preliminary data.</text>
</comment>
<reference evidence="1" key="1">
    <citation type="submission" date="2023-05" db="EMBL/GenBank/DDBJ databases">
        <title>Cataloging the Phylogenetic Diversity of Human Bladder Bacteria.</title>
        <authorList>
            <person name="Du J."/>
        </authorList>
    </citation>
    <scope>NUCLEOTIDE SEQUENCE</scope>
    <source>
        <strain evidence="1">UMB1050</strain>
    </source>
</reference>
<evidence type="ECO:0000313" key="1">
    <source>
        <dbReference type="EMBL" id="MDK7243659.1"/>
    </source>
</evidence>
<name>A0AAW6Y8A7_NEISU</name>
<dbReference type="Gene3D" id="2.60.200.60">
    <property type="match status" value="1"/>
</dbReference>
<dbReference type="AlphaFoldDB" id="A0AAW6Y8A7"/>
<proteinExistence type="predicted"/>
<evidence type="ECO:0000313" key="2">
    <source>
        <dbReference type="Proteomes" id="UP001236303"/>
    </source>
</evidence>
<gene>
    <name evidence="1" type="ORF">QP451_11685</name>
</gene>
<dbReference type="Pfam" id="PF05488">
    <property type="entry name" value="PAAR_motif"/>
    <property type="match status" value="1"/>
</dbReference>
<feature type="non-terminal residue" evidence="1">
    <location>
        <position position="50"/>
    </location>
</feature>
<sequence length="50" mass="5027">MKGIIRLGDATTHGGMVIQASSEMVVEGKPAALVGDLVSCPIPGHGTNPI</sequence>
<organism evidence="1 2">
    <name type="scientific">Neisseria subflava</name>
    <dbReference type="NCBI Taxonomy" id="28449"/>
    <lineage>
        <taxon>Bacteria</taxon>
        <taxon>Pseudomonadati</taxon>
        <taxon>Pseudomonadota</taxon>
        <taxon>Betaproteobacteria</taxon>
        <taxon>Neisseriales</taxon>
        <taxon>Neisseriaceae</taxon>
        <taxon>Neisseria</taxon>
    </lineage>
</organism>
<accession>A0AAW6Y8A7</accession>
<dbReference type="Proteomes" id="UP001236303">
    <property type="component" value="Unassembled WGS sequence"/>
</dbReference>
<protein>
    <submittedName>
        <fullName evidence="1">PAAR domain-containing protein</fullName>
    </submittedName>
</protein>
<dbReference type="CDD" id="cd14744">
    <property type="entry name" value="PAAR_CT_2"/>
    <property type="match status" value="1"/>
</dbReference>
<dbReference type="InterPro" id="IPR008727">
    <property type="entry name" value="PAAR_motif"/>
</dbReference>
<dbReference type="EMBL" id="JASOPA010000166">
    <property type="protein sequence ID" value="MDK7243659.1"/>
    <property type="molecule type" value="Genomic_DNA"/>
</dbReference>
<dbReference type="RefSeq" id="WP_285071668.1">
    <property type="nucleotide sequence ID" value="NZ_JASOPA010000166.1"/>
</dbReference>